<dbReference type="NCBIfam" id="TIGR00007">
    <property type="entry name" value="1-(5-phosphoribosyl)-5-[(5-phosphoribosylamino)methylideneamino]imidazole-4-carboxamide isomerase"/>
    <property type="match status" value="1"/>
</dbReference>
<evidence type="ECO:0000256" key="8">
    <source>
        <dbReference type="ARBA" id="ARBA00022605"/>
    </source>
</evidence>
<dbReference type="RefSeq" id="WP_160799945.1">
    <property type="nucleotide sequence ID" value="NZ_WUUL01000002.1"/>
</dbReference>
<evidence type="ECO:0000256" key="6">
    <source>
        <dbReference type="ARBA" id="ARBA00018464"/>
    </source>
</evidence>
<dbReference type="SUPFAM" id="SSF51366">
    <property type="entry name" value="Ribulose-phoshate binding barrel"/>
    <property type="match status" value="1"/>
</dbReference>
<keyword evidence="10 12" id="KW-0413">Isomerase</keyword>
<keyword evidence="8 12" id="KW-0028">Amino-acid biosynthesis</keyword>
<evidence type="ECO:0000256" key="2">
    <source>
        <dbReference type="ARBA" id="ARBA00004496"/>
    </source>
</evidence>
<dbReference type="GO" id="GO:0003949">
    <property type="term" value="F:1-(5-phosphoribosyl)-5-[(5-phosphoribosylamino)methylideneamino]imidazole-4-carboxamide isomerase activity"/>
    <property type="evidence" value="ECO:0007669"/>
    <property type="project" value="UniProtKB-UniRule"/>
</dbReference>
<dbReference type="GO" id="GO:0000105">
    <property type="term" value="P:L-histidine biosynthetic process"/>
    <property type="evidence" value="ECO:0007669"/>
    <property type="project" value="UniProtKB-UniRule"/>
</dbReference>
<feature type="active site" description="Proton acceptor" evidence="12">
    <location>
        <position position="10"/>
    </location>
</feature>
<evidence type="ECO:0000313" key="16">
    <source>
        <dbReference type="Proteomes" id="UP000430692"/>
    </source>
</evidence>
<dbReference type="EC" id="5.3.1.16" evidence="5 12"/>
<dbReference type="FunFam" id="3.20.20.70:FF:000009">
    <property type="entry name" value="1-(5-phosphoribosyl)-5-[(5-phosphoribosylamino)methylideneamino] imidazole-4-carboxamide isomerase"/>
    <property type="match status" value="1"/>
</dbReference>
<keyword evidence="9 12" id="KW-0368">Histidine biosynthesis</keyword>
<feature type="active site" description="Proton donor" evidence="12">
    <location>
        <position position="131"/>
    </location>
</feature>
<evidence type="ECO:0000256" key="1">
    <source>
        <dbReference type="ARBA" id="ARBA00000901"/>
    </source>
</evidence>
<sequence>MGFTIYPAIDIRNGKCVRLIQGDYNQETIFHDQPLEMAQQWVAQGAKWLHLVDLDGARSGELTNSKVIKEIVRETGISIQVGGGVRDMDRLEYLLSIGVTRVIIGSAAIDNPSFVKEALAKYADQIAIGLDARDGYVATHGWLNQATVTAEELAKQMAELGAATFIVTDIAKDGLLSGVNGDIATQIANVSGAEVIASGGVATINDIKQLKTLESRGVTGVIVGKALYMGSVNLADALEEANR</sequence>
<evidence type="ECO:0000256" key="11">
    <source>
        <dbReference type="ARBA" id="ARBA00030547"/>
    </source>
</evidence>
<reference evidence="15 16" key="1">
    <citation type="submission" date="2019-12" db="EMBL/GenBank/DDBJ databases">
        <title>Whole-genome analyses of novel actinobacteria.</title>
        <authorList>
            <person name="Sahin N."/>
            <person name="Saygin H."/>
        </authorList>
    </citation>
    <scope>NUCLEOTIDE SEQUENCE [LARGE SCALE GENOMIC DNA]</scope>
    <source>
        <strain evidence="15 16">KC615</strain>
    </source>
</reference>
<protein>
    <recommendedName>
        <fullName evidence="6 12">1-(5-phosphoribosyl)-5-[(5-phosphoribosylamino)methylideneamino] imidazole-4-carboxamide isomerase</fullName>
        <ecNumber evidence="5 12">5.3.1.16</ecNumber>
    </recommendedName>
    <alternativeName>
        <fullName evidence="11 12">Phosphoribosylformimino-5-aminoimidazole carboxamide ribotide isomerase</fullName>
    </alternativeName>
</protein>
<name>A0A6I4VQU3_9BACL</name>
<dbReference type="InterPro" id="IPR044524">
    <property type="entry name" value="Isoase_HisA-like"/>
</dbReference>
<dbReference type="AlphaFoldDB" id="A0A6I4VQU3"/>
<dbReference type="InterPro" id="IPR023016">
    <property type="entry name" value="HisA/PriA"/>
</dbReference>
<evidence type="ECO:0000256" key="5">
    <source>
        <dbReference type="ARBA" id="ARBA00012550"/>
    </source>
</evidence>
<dbReference type="CDD" id="cd04732">
    <property type="entry name" value="HisA"/>
    <property type="match status" value="1"/>
</dbReference>
<comment type="similarity">
    <text evidence="4 12 13">Belongs to the HisA/HisF family.</text>
</comment>
<evidence type="ECO:0000256" key="3">
    <source>
        <dbReference type="ARBA" id="ARBA00005133"/>
    </source>
</evidence>
<gene>
    <name evidence="12 15" type="primary">hisA</name>
    <name evidence="15" type="ORF">GSM42_03180</name>
</gene>
<dbReference type="UniPathway" id="UPA00031">
    <property type="reaction ID" value="UER00009"/>
</dbReference>
<evidence type="ECO:0000256" key="10">
    <source>
        <dbReference type="ARBA" id="ARBA00023235"/>
    </source>
</evidence>
<comment type="pathway">
    <text evidence="3 12 14">Amino-acid biosynthesis; L-histidine biosynthesis; L-histidine from 5-phospho-alpha-D-ribose 1-diphosphate: step 4/9.</text>
</comment>
<evidence type="ECO:0000313" key="15">
    <source>
        <dbReference type="EMBL" id="MXQ52748.1"/>
    </source>
</evidence>
<dbReference type="PANTHER" id="PTHR43090:SF2">
    <property type="entry name" value="1-(5-PHOSPHORIBOSYL)-5-[(5-PHOSPHORIBOSYLAMINO)METHYLIDENEAMINO] IMIDAZOLE-4-CARBOXAMIDE ISOMERASE"/>
    <property type="match status" value="1"/>
</dbReference>
<dbReference type="NCBIfam" id="NF010112">
    <property type="entry name" value="PRK13585.1"/>
    <property type="match status" value="1"/>
</dbReference>
<dbReference type="InterPro" id="IPR013785">
    <property type="entry name" value="Aldolase_TIM"/>
</dbReference>
<dbReference type="Gene3D" id="3.20.20.70">
    <property type="entry name" value="Aldolase class I"/>
    <property type="match status" value="1"/>
</dbReference>
<organism evidence="15 16">
    <name type="scientific">Shimazuella alba</name>
    <dbReference type="NCBI Taxonomy" id="2690964"/>
    <lineage>
        <taxon>Bacteria</taxon>
        <taxon>Bacillati</taxon>
        <taxon>Bacillota</taxon>
        <taxon>Bacilli</taxon>
        <taxon>Bacillales</taxon>
        <taxon>Thermoactinomycetaceae</taxon>
        <taxon>Shimazuella</taxon>
    </lineage>
</organism>
<dbReference type="HAMAP" id="MF_01014">
    <property type="entry name" value="HisA"/>
    <property type="match status" value="1"/>
</dbReference>
<evidence type="ECO:0000256" key="14">
    <source>
        <dbReference type="RuleBase" id="RU003658"/>
    </source>
</evidence>
<accession>A0A6I4VQU3</accession>
<dbReference type="Proteomes" id="UP000430692">
    <property type="component" value="Unassembled WGS sequence"/>
</dbReference>
<dbReference type="GO" id="GO:0005737">
    <property type="term" value="C:cytoplasm"/>
    <property type="evidence" value="ECO:0007669"/>
    <property type="project" value="UniProtKB-SubCell"/>
</dbReference>
<dbReference type="InterPro" id="IPR006063">
    <property type="entry name" value="HisA_bact_arch"/>
</dbReference>
<keyword evidence="7 12" id="KW-0963">Cytoplasm</keyword>
<evidence type="ECO:0000256" key="12">
    <source>
        <dbReference type="HAMAP-Rule" id="MF_01014"/>
    </source>
</evidence>
<dbReference type="InterPro" id="IPR006062">
    <property type="entry name" value="His_biosynth"/>
</dbReference>
<evidence type="ECO:0000256" key="4">
    <source>
        <dbReference type="ARBA" id="ARBA00009667"/>
    </source>
</evidence>
<evidence type="ECO:0000256" key="7">
    <source>
        <dbReference type="ARBA" id="ARBA00022490"/>
    </source>
</evidence>
<evidence type="ECO:0000256" key="9">
    <source>
        <dbReference type="ARBA" id="ARBA00023102"/>
    </source>
</evidence>
<comment type="caution">
    <text evidence="15">The sequence shown here is derived from an EMBL/GenBank/DDBJ whole genome shotgun (WGS) entry which is preliminary data.</text>
</comment>
<dbReference type="InterPro" id="IPR011060">
    <property type="entry name" value="RibuloseP-bd_barrel"/>
</dbReference>
<dbReference type="EMBL" id="WUUL01000002">
    <property type="protein sequence ID" value="MXQ52748.1"/>
    <property type="molecule type" value="Genomic_DNA"/>
</dbReference>
<proteinExistence type="inferred from homology"/>
<dbReference type="PANTHER" id="PTHR43090">
    <property type="entry name" value="1-(5-PHOSPHORIBOSYL)-5-[(5-PHOSPHORIBOSYLAMINO)METHYLIDENEAMINO] IMIDAZOLE-4-CARBOXAMIDE ISOMERASE"/>
    <property type="match status" value="1"/>
</dbReference>
<evidence type="ECO:0000256" key="13">
    <source>
        <dbReference type="RuleBase" id="RU003657"/>
    </source>
</evidence>
<dbReference type="GO" id="GO:0000162">
    <property type="term" value="P:L-tryptophan biosynthetic process"/>
    <property type="evidence" value="ECO:0007669"/>
    <property type="project" value="TreeGrafter"/>
</dbReference>
<comment type="subcellular location">
    <subcellularLocation>
        <location evidence="2 12 14">Cytoplasm</location>
    </subcellularLocation>
</comment>
<keyword evidence="16" id="KW-1185">Reference proteome</keyword>
<comment type="catalytic activity">
    <reaction evidence="1 12 14">
        <text>1-(5-phospho-beta-D-ribosyl)-5-[(5-phospho-beta-D-ribosylamino)methylideneamino]imidazole-4-carboxamide = 5-[(5-phospho-1-deoxy-D-ribulos-1-ylimino)methylamino]-1-(5-phospho-beta-D-ribosyl)imidazole-4-carboxamide</text>
        <dbReference type="Rhea" id="RHEA:15469"/>
        <dbReference type="ChEBI" id="CHEBI:58435"/>
        <dbReference type="ChEBI" id="CHEBI:58525"/>
        <dbReference type="EC" id="5.3.1.16"/>
    </reaction>
</comment>
<dbReference type="Pfam" id="PF00977">
    <property type="entry name" value="His_biosynth"/>
    <property type="match status" value="1"/>
</dbReference>